<comment type="caution">
    <text evidence="1">The sequence shown here is derived from an EMBL/GenBank/DDBJ whole genome shotgun (WGS) entry which is preliminary data.</text>
</comment>
<proteinExistence type="predicted"/>
<protein>
    <submittedName>
        <fullName evidence="1">Type II toxin-antitoxin system RelE/ParE family toxin</fullName>
    </submittedName>
</protein>
<dbReference type="EMBL" id="JBHTCA010000010">
    <property type="protein sequence ID" value="MFC7410015.1"/>
    <property type="molecule type" value="Genomic_DNA"/>
</dbReference>
<dbReference type="PIRSF" id="PIRSF028744">
    <property type="entry name" value="Addict_mod_HI1419"/>
    <property type="match status" value="1"/>
</dbReference>
<sequence>MYTVVETEAFSDWLEGLKDRSTRFRLLARLRKAMVGNLGDVKQVGAGVWEMREFFGPGWRMYYVIRGGVIILMLGGGDKSSQERDIEAAKRLAMELQDEQDQDPHV</sequence>
<dbReference type="PANTHER" id="PTHR41791:SF1">
    <property type="entry name" value="SSL7039 PROTEIN"/>
    <property type="match status" value="1"/>
</dbReference>
<dbReference type="PANTHER" id="PTHR41791">
    <property type="entry name" value="SSL7039 PROTEIN"/>
    <property type="match status" value="1"/>
</dbReference>
<name>A0ABW2QKT0_9BURK</name>
<evidence type="ECO:0000313" key="2">
    <source>
        <dbReference type="Proteomes" id="UP001596501"/>
    </source>
</evidence>
<dbReference type="NCBIfam" id="TIGR02683">
    <property type="entry name" value="upstrm_HI1419"/>
    <property type="match status" value="1"/>
</dbReference>
<gene>
    <name evidence="1" type="ORF">ACFQPB_14195</name>
</gene>
<organism evidence="1 2">
    <name type="scientific">Hydrogenophaga atypica</name>
    <dbReference type="NCBI Taxonomy" id="249409"/>
    <lineage>
        <taxon>Bacteria</taxon>
        <taxon>Pseudomonadati</taxon>
        <taxon>Pseudomonadota</taxon>
        <taxon>Betaproteobacteria</taxon>
        <taxon>Burkholderiales</taxon>
        <taxon>Comamonadaceae</taxon>
        <taxon>Hydrogenophaga</taxon>
    </lineage>
</organism>
<dbReference type="RefSeq" id="WP_382224471.1">
    <property type="nucleotide sequence ID" value="NZ_JBHTCA010000010.1"/>
</dbReference>
<accession>A0ABW2QKT0</accession>
<dbReference type="Proteomes" id="UP001596501">
    <property type="component" value="Unassembled WGS sequence"/>
</dbReference>
<evidence type="ECO:0000313" key="1">
    <source>
        <dbReference type="EMBL" id="MFC7410015.1"/>
    </source>
</evidence>
<reference evidence="2" key="1">
    <citation type="journal article" date="2019" name="Int. J. Syst. Evol. Microbiol.">
        <title>The Global Catalogue of Microorganisms (GCM) 10K type strain sequencing project: providing services to taxonomists for standard genome sequencing and annotation.</title>
        <authorList>
            <consortium name="The Broad Institute Genomics Platform"/>
            <consortium name="The Broad Institute Genome Sequencing Center for Infectious Disease"/>
            <person name="Wu L."/>
            <person name="Ma J."/>
        </authorList>
    </citation>
    <scope>NUCLEOTIDE SEQUENCE [LARGE SCALE GENOMIC DNA]</scope>
    <source>
        <strain evidence="2">CGMCC 1.12371</strain>
    </source>
</reference>
<keyword evidence="2" id="KW-1185">Reference proteome</keyword>
<dbReference type="InterPro" id="IPR014056">
    <property type="entry name" value="TypeIITA-like_toxin_pred"/>
</dbReference>